<accession>A0A0F0LCD1</accession>
<dbReference type="PANTHER" id="PTHR44154">
    <property type="entry name" value="QUINONE OXIDOREDUCTASE"/>
    <property type="match status" value="1"/>
</dbReference>
<reference evidence="3 4" key="1">
    <citation type="submission" date="2015-02" db="EMBL/GenBank/DDBJ databases">
        <title>Draft genome sequences of ten Microbacterium spp. with emphasis on heavy metal contaminated environments.</title>
        <authorList>
            <person name="Corretto E."/>
        </authorList>
    </citation>
    <scope>NUCLEOTIDE SEQUENCE [LARGE SCALE GENOMIC DNA]</scope>
    <source>
        <strain evidence="3 4">DSM 23848</strain>
    </source>
</reference>
<keyword evidence="4" id="KW-1185">Reference proteome</keyword>
<name>A0A0F0LCD1_9MICO</name>
<dbReference type="PANTHER" id="PTHR44154:SF1">
    <property type="entry name" value="QUINONE OXIDOREDUCTASE"/>
    <property type="match status" value="1"/>
</dbReference>
<dbReference type="EC" id="1.6.5.5" evidence="3"/>
<evidence type="ECO:0000259" key="2">
    <source>
        <dbReference type="SMART" id="SM00829"/>
    </source>
</evidence>
<dbReference type="InterPro" id="IPR036291">
    <property type="entry name" value="NAD(P)-bd_dom_sf"/>
</dbReference>
<dbReference type="InterPro" id="IPR013149">
    <property type="entry name" value="ADH-like_C"/>
</dbReference>
<dbReference type="CDD" id="cd08253">
    <property type="entry name" value="zeta_crystallin"/>
    <property type="match status" value="1"/>
</dbReference>
<dbReference type="Pfam" id="PF00107">
    <property type="entry name" value="ADH_zinc_N"/>
    <property type="match status" value="1"/>
</dbReference>
<dbReference type="Gene3D" id="3.90.180.10">
    <property type="entry name" value="Medium-chain alcohol dehydrogenases, catalytic domain"/>
    <property type="match status" value="1"/>
</dbReference>
<keyword evidence="1" id="KW-0521">NADP</keyword>
<dbReference type="Gene3D" id="3.40.50.720">
    <property type="entry name" value="NAD(P)-binding Rossmann-like Domain"/>
    <property type="match status" value="1"/>
</dbReference>
<dbReference type="GO" id="GO:0003960">
    <property type="term" value="F:quinone reductase (NADPH) activity"/>
    <property type="evidence" value="ECO:0007669"/>
    <property type="project" value="UniProtKB-EC"/>
</dbReference>
<comment type="caution">
    <text evidence="3">The sequence shown here is derived from an EMBL/GenBank/DDBJ whole genome shotgun (WGS) entry which is preliminary data.</text>
</comment>
<dbReference type="InterPro" id="IPR011032">
    <property type="entry name" value="GroES-like_sf"/>
</dbReference>
<dbReference type="SUPFAM" id="SSF50129">
    <property type="entry name" value="GroES-like"/>
    <property type="match status" value="1"/>
</dbReference>
<proteinExistence type="predicted"/>
<dbReference type="InterPro" id="IPR051603">
    <property type="entry name" value="Zinc-ADH_QOR/CCCR"/>
</dbReference>
<dbReference type="EMBL" id="JYIT01000046">
    <property type="protein sequence ID" value="KJL29940.1"/>
    <property type="molecule type" value="Genomic_DNA"/>
</dbReference>
<organism evidence="3 4">
    <name type="scientific">Microbacterium azadirachtae</name>
    <dbReference type="NCBI Taxonomy" id="582680"/>
    <lineage>
        <taxon>Bacteria</taxon>
        <taxon>Bacillati</taxon>
        <taxon>Actinomycetota</taxon>
        <taxon>Actinomycetes</taxon>
        <taxon>Micrococcales</taxon>
        <taxon>Microbacteriaceae</taxon>
        <taxon>Microbacterium</taxon>
    </lineage>
</organism>
<evidence type="ECO:0000313" key="4">
    <source>
        <dbReference type="Proteomes" id="UP000033448"/>
    </source>
</evidence>
<evidence type="ECO:0000256" key="1">
    <source>
        <dbReference type="ARBA" id="ARBA00022857"/>
    </source>
</evidence>
<dbReference type="InterPro" id="IPR020843">
    <property type="entry name" value="ER"/>
</dbReference>
<dbReference type="AlphaFoldDB" id="A0A0F0LCD1"/>
<dbReference type="InterPro" id="IPR013154">
    <property type="entry name" value="ADH-like_N"/>
</dbReference>
<dbReference type="Pfam" id="PF08240">
    <property type="entry name" value="ADH_N"/>
    <property type="match status" value="1"/>
</dbReference>
<gene>
    <name evidence="3" type="primary">qorA_1</name>
    <name evidence="3" type="ORF">RL72_00299</name>
</gene>
<dbReference type="SUPFAM" id="SSF51735">
    <property type="entry name" value="NAD(P)-binding Rossmann-fold domains"/>
    <property type="match status" value="1"/>
</dbReference>
<dbReference type="Proteomes" id="UP000033448">
    <property type="component" value="Unassembled WGS sequence"/>
</dbReference>
<keyword evidence="3" id="KW-0560">Oxidoreductase</keyword>
<dbReference type="SMART" id="SM00829">
    <property type="entry name" value="PKS_ER"/>
    <property type="match status" value="1"/>
</dbReference>
<evidence type="ECO:0000313" key="3">
    <source>
        <dbReference type="EMBL" id="KJL29940.1"/>
    </source>
</evidence>
<dbReference type="PATRIC" id="fig|582680.7.peg.313"/>
<protein>
    <submittedName>
        <fullName evidence="3">Quinone oxidoreductase 1</fullName>
        <ecNumber evidence="3">1.6.5.5</ecNumber>
    </submittedName>
</protein>
<feature type="domain" description="Enoyl reductase (ER)" evidence="2">
    <location>
        <begin position="11"/>
        <end position="327"/>
    </location>
</feature>
<sequence>MKSVWYERTGQARQVLQLGDLDAPVPRSGEVLVRLIASGVNPSDVKARGGIRGGNSALPFPLVVPHSDGAGVIVEPASGSERFSPGDRVWVANGQWQRPMGTATEYITIDERLVFPLPASTSFAVGAALGIPALTACHAATGFGDLTGRVALVSGGAGTVGRLAIQFAKHAGAFVVASVRDDADAKDVLDAGADRWVRYQSPTFTEDVLHATDGRRIDHAIEVEFGANVDHLADLLADRATIVAFGSTRVPEPTIPFYKLLFTGVRLEFLLVYLLSHQERQAAADKISALLARGGLDVRIDRELPLEECATAHELVEAGTRRGAVILRIP</sequence>